<accession>V7HYN8</accession>
<reference evidence="1 2" key="1">
    <citation type="journal article" date="2014" name="Genome Announc.">
        <title>The Genome of the Predominant Equine Lactobacillus Species, Lactobacillus equi, Is Reflective of Its Lifestyle Adaptations to an Herbivorous Host.</title>
        <authorList>
            <person name="O'Donnell M.M."/>
            <person name="Harris H.M."/>
            <person name="O'Toole P.W."/>
            <person name="Ross R.P."/>
        </authorList>
    </citation>
    <scope>NUCLEOTIDE SEQUENCE [LARGE SCALE GENOMIC DNA]</scope>
    <source>
        <strain evidence="1 2">DPC 6820</strain>
    </source>
</reference>
<name>V7HYN8_9LACO</name>
<protein>
    <submittedName>
        <fullName evidence="1">Uncharacterized protein</fullName>
    </submittedName>
</protein>
<sequence length="298" mass="34821">MFIRDALNLSNENYGFVNLDVGKDTQLYIDYSLFIGAQDFIGVGTFHSMVAYNKVMDYFAFNANQYQYNKKKIIAEFNSIHEINETHFGVSKRQSSGKGTPKNVITGIFDELTKKRSNGKSLLEENPLATVLFVKRLGPDYFSDLVTAIIYDELYLYTLSVLKKLCVNIEYGNKQIHKIWDVQVHDWVERTYRQILIDGVPTLLVPTDITVHKFLYDTDTYVQKYIIEDLRFNDPRCKDMSKKQIMDKYFSTHDLKQEALNYTIQHPNVYKNFLDRTVGVFASNHKNEYRLMNDDDII</sequence>
<comment type="caution">
    <text evidence="1">The sequence shown here is derived from an EMBL/GenBank/DDBJ whole genome shotgun (WGS) entry which is preliminary data.</text>
</comment>
<gene>
    <name evidence="1" type="ORF">LEQ_1934c</name>
</gene>
<dbReference type="RefSeq" id="WP_023859460.1">
    <property type="nucleotide sequence ID" value="NZ_AWWH01000096.1"/>
</dbReference>
<proteinExistence type="predicted"/>
<evidence type="ECO:0000313" key="1">
    <source>
        <dbReference type="EMBL" id="ETA74338.1"/>
    </source>
</evidence>
<evidence type="ECO:0000313" key="2">
    <source>
        <dbReference type="Proteomes" id="UP000018559"/>
    </source>
</evidence>
<dbReference type="Proteomes" id="UP000018559">
    <property type="component" value="Unassembled WGS sequence"/>
</dbReference>
<dbReference type="AlphaFoldDB" id="V7HYN8"/>
<keyword evidence="2" id="KW-1185">Reference proteome</keyword>
<dbReference type="EMBL" id="AWWH01000096">
    <property type="protein sequence ID" value="ETA74338.1"/>
    <property type="molecule type" value="Genomic_DNA"/>
</dbReference>
<dbReference type="PATRIC" id="fig|1392007.3.peg.857"/>
<organism evidence="1 2">
    <name type="scientific">Ligilactobacillus equi DPC 6820</name>
    <dbReference type="NCBI Taxonomy" id="1392007"/>
    <lineage>
        <taxon>Bacteria</taxon>
        <taxon>Bacillati</taxon>
        <taxon>Bacillota</taxon>
        <taxon>Bacilli</taxon>
        <taxon>Lactobacillales</taxon>
        <taxon>Lactobacillaceae</taxon>
        <taxon>Ligilactobacillus</taxon>
    </lineage>
</organism>